<feature type="compositionally biased region" description="Pro residues" evidence="1">
    <location>
        <begin position="122"/>
        <end position="132"/>
    </location>
</feature>
<feature type="domain" description="Myb-like" evidence="2">
    <location>
        <begin position="225"/>
        <end position="269"/>
    </location>
</feature>
<dbReference type="InterPro" id="IPR009057">
    <property type="entry name" value="Homeodomain-like_sf"/>
</dbReference>
<accession>A0A292PP65</accession>
<feature type="compositionally biased region" description="Basic and acidic residues" evidence="1">
    <location>
        <begin position="367"/>
        <end position="376"/>
    </location>
</feature>
<dbReference type="InterPro" id="IPR001005">
    <property type="entry name" value="SANT/Myb"/>
</dbReference>
<evidence type="ECO:0000256" key="1">
    <source>
        <dbReference type="SAM" id="MobiDB-lite"/>
    </source>
</evidence>
<feature type="compositionally biased region" description="Pro residues" evidence="1">
    <location>
        <begin position="156"/>
        <end position="166"/>
    </location>
</feature>
<dbReference type="CDD" id="cd00167">
    <property type="entry name" value="SANT"/>
    <property type="match status" value="1"/>
</dbReference>
<feature type="compositionally biased region" description="Pro residues" evidence="1">
    <location>
        <begin position="209"/>
        <end position="220"/>
    </location>
</feature>
<evidence type="ECO:0000313" key="4">
    <source>
        <dbReference type="Proteomes" id="UP001412239"/>
    </source>
</evidence>
<feature type="region of interest" description="Disordered" evidence="1">
    <location>
        <begin position="355"/>
        <end position="376"/>
    </location>
</feature>
<feature type="compositionally biased region" description="Pro residues" evidence="1">
    <location>
        <begin position="92"/>
        <end position="103"/>
    </location>
</feature>
<organism evidence="3 4">
    <name type="scientific">Tuber aestivum</name>
    <name type="common">summer truffle</name>
    <dbReference type="NCBI Taxonomy" id="59557"/>
    <lineage>
        <taxon>Eukaryota</taxon>
        <taxon>Fungi</taxon>
        <taxon>Dikarya</taxon>
        <taxon>Ascomycota</taxon>
        <taxon>Pezizomycotina</taxon>
        <taxon>Pezizomycetes</taxon>
        <taxon>Pezizales</taxon>
        <taxon>Tuberaceae</taxon>
        <taxon>Tuber</taxon>
    </lineage>
</organism>
<dbReference type="PROSITE" id="PS50090">
    <property type="entry name" value="MYB_LIKE"/>
    <property type="match status" value="1"/>
</dbReference>
<dbReference type="Proteomes" id="UP001412239">
    <property type="component" value="Unassembled WGS sequence"/>
</dbReference>
<keyword evidence="4" id="KW-1185">Reference proteome</keyword>
<dbReference type="EMBL" id="LN891085">
    <property type="protein sequence ID" value="CUS09339.1"/>
    <property type="molecule type" value="Genomic_DNA"/>
</dbReference>
<gene>
    <name evidence="3" type="ORF">GSTUAT00006573001</name>
</gene>
<feature type="region of interest" description="Disordered" evidence="1">
    <location>
        <begin position="1"/>
        <end position="225"/>
    </location>
</feature>
<feature type="compositionally biased region" description="Pro residues" evidence="1">
    <location>
        <begin position="23"/>
        <end position="35"/>
    </location>
</feature>
<dbReference type="SMART" id="SM00717">
    <property type="entry name" value="SANT"/>
    <property type="match status" value="1"/>
</dbReference>
<dbReference type="AlphaFoldDB" id="A0A292PP65"/>
<protein>
    <recommendedName>
        <fullName evidence="2">Myb-like domain-containing protein</fullName>
    </recommendedName>
</protein>
<dbReference type="SUPFAM" id="SSF46689">
    <property type="entry name" value="Homeodomain-like"/>
    <property type="match status" value="1"/>
</dbReference>
<feature type="compositionally biased region" description="Pro residues" evidence="1">
    <location>
        <begin position="182"/>
        <end position="193"/>
    </location>
</feature>
<name>A0A292PP65_9PEZI</name>
<sequence length="441" mass="47741">MALLKPITFHPSSPKQKSAFPMAPAPAPAPQPTPASNPSFRSIEPKIPPAQPHLSITPGIGSLSRSDPPTPPRGPPPTPKRRPHNELSKADPPTPPRGPPPTPGRREVSFRAPDSLSRRDPPTPPRGPPPTPARRAHGVVVEDSDIFSSLSREDPPTPPSAPPPTPTGARRATHRGLSKCDPPTPPSAPPPSPQGCRAGIYSEYSRSDPPTPPSAPPPTPGRSVPWTTQEINLLVSVCRSGVKLGWCQIAGLFRGRSVLECRNKYQDVIHGRPEAIDLEPGCYDSDCEHSLLGLGGGVFDDNSRSIRRKCLSIPTEGDDLVPELIASTSPVGSPAADRRVITKRKRNWRQIGDVETADEGTIHHHSHGDNSSDKHCYSSKRAKTITHLSDELNFVLSQEWFSNVQVIDRIQEHHAMSQHAREGDWSPPSTSGFEFVLGNQL</sequence>
<feature type="compositionally biased region" description="Pro residues" evidence="1">
    <location>
        <begin position="68"/>
        <end position="78"/>
    </location>
</feature>
<reference evidence="3" key="1">
    <citation type="submission" date="2015-10" db="EMBL/GenBank/DDBJ databases">
        <authorList>
            <person name="Regsiter A."/>
            <person name="william w."/>
        </authorList>
    </citation>
    <scope>NUCLEOTIDE SEQUENCE</scope>
    <source>
        <strain evidence="3">Montdore</strain>
    </source>
</reference>
<evidence type="ECO:0000259" key="2">
    <source>
        <dbReference type="PROSITE" id="PS50090"/>
    </source>
</evidence>
<evidence type="ECO:0000313" key="3">
    <source>
        <dbReference type="EMBL" id="CUS09339.1"/>
    </source>
</evidence>
<proteinExistence type="predicted"/>